<name>A0A4Y2JP48_ARAVE</name>
<dbReference type="PANTHER" id="PTHR12109">
    <property type="entry name" value="RING FINGER PROTEIN 141-RELATED"/>
    <property type="match status" value="1"/>
</dbReference>
<proteinExistence type="predicted"/>
<organism evidence="5 6">
    <name type="scientific">Araneus ventricosus</name>
    <name type="common">Orbweaver spider</name>
    <name type="synonym">Epeira ventricosa</name>
    <dbReference type="NCBI Taxonomy" id="182803"/>
    <lineage>
        <taxon>Eukaryota</taxon>
        <taxon>Metazoa</taxon>
        <taxon>Ecdysozoa</taxon>
        <taxon>Arthropoda</taxon>
        <taxon>Chelicerata</taxon>
        <taxon>Arachnida</taxon>
        <taxon>Araneae</taxon>
        <taxon>Araneomorphae</taxon>
        <taxon>Entelegynae</taxon>
        <taxon>Araneoidea</taxon>
        <taxon>Araneidae</taxon>
        <taxon>Araneus</taxon>
    </lineage>
</organism>
<evidence type="ECO:0000259" key="4">
    <source>
        <dbReference type="PROSITE" id="PS50089"/>
    </source>
</evidence>
<dbReference type="EMBL" id="BGPR01003736">
    <property type="protein sequence ID" value="GBM91820.1"/>
    <property type="molecule type" value="Genomic_DNA"/>
</dbReference>
<dbReference type="OrthoDB" id="21204at2759"/>
<dbReference type="InterPro" id="IPR013083">
    <property type="entry name" value="Znf_RING/FYVE/PHD"/>
</dbReference>
<reference evidence="5 6" key="1">
    <citation type="journal article" date="2019" name="Sci. Rep.">
        <title>Orb-weaving spider Araneus ventricosus genome elucidates the spidroin gene catalogue.</title>
        <authorList>
            <person name="Kono N."/>
            <person name="Nakamura H."/>
            <person name="Ohtoshi R."/>
            <person name="Moran D.A.P."/>
            <person name="Shinohara A."/>
            <person name="Yoshida Y."/>
            <person name="Fujiwara M."/>
            <person name="Mori M."/>
            <person name="Tomita M."/>
            <person name="Arakawa K."/>
        </authorList>
    </citation>
    <scope>NUCLEOTIDE SEQUENCE [LARGE SCALE GENOMIC DNA]</scope>
</reference>
<dbReference type="SUPFAM" id="SSF57850">
    <property type="entry name" value="RING/U-box"/>
    <property type="match status" value="1"/>
</dbReference>
<accession>A0A4Y2JP48</accession>
<evidence type="ECO:0000256" key="1">
    <source>
        <dbReference type="ARBA" id="ARBA00022771"/>
    </source>
</evidence>
<dbReference type="SMART" id="SM00184">
    <property type="entry name" value="RING"/>
    <property type="match status" value="1"/>
</dbReference>
<dbReference type="Proteomes" id="UP000499080">
    <property type="component" value="Unassembled WGS sequence"/>
</dbReference>
<dbReference type="InterPro" id="IPR001841">
    <property type="entry name" value="Znf_RING"/>
</dbReference>
<evidence type="ECO:0000313" key="5">
    <source>
        <dbReference type="EMBL" id="GBM91820.1"/>
    </source>
</evidence>
<dbReference type="AlphaFoldDB" id="A0A4Y2JP48"/>
<keyword evidence="2" id="KW-0862">Zinc</keyword>
<dbReference type="InterPro" id="IPR047126">
    <property type="entry name" value="RNF141-like"/>
</dbReference>
<dbReference type="Pfam" id="PF13639">
    <property type="entry name" value="zf-RING_2"/>
    <property type="match status" value="1"/>
</dbReference>
<evidence type="ECO:0000256" key="2">
    <source>
        <dbReference type="ARBA" id="ARBA00022833"/>
    </source>
</evidence>
<keyword evidence="1 3" id="KW-0479">Metal-binding</keyword>
<sequence>MNSHDSKEEQVFNKGESCIVIMKSNDSKVEHVSTKKENCFICLEDYDKKSASFLPCSHSFHPQCIEGWLGKKNSCPVCRTKVNNNITEVSSDSFEDLLTLPPVKPYFYSPIHPIEPPYFGPPIHPIEPPYFFPPIHPMEPYIIPIYPFRRNRLPMIYYNSSPRMFSETDIITHRHLSPLQIEFSDV</sequence>
<dbReference type="GO" id="GO:0008270">
    <property type="term" value="F:zinc ion binding"/>
    <property type="evidence" value="ECO:0007669"/>
    <property type="project" value="UniProtKB-KW"/>
</dbReference>
<dbReference type="PANTHER" id="PTHR12109:SF5">
    <property type="entry name" value="RING-TYPE DOMAIN-CONTAINING PROTEIN"/>
    <property type="match status" value="1"/>
</dbReference>
<dbReference type="UniPathway" id="UPA00143"/>
<feature type="domain" description="RING-type" evidence="4">
    <location>
        <begin position="39"/>
        <end position="79"/>
    </location>
</feature>
<keyword evidence="1 3" id="KW-0863">Zinc-finger</keyword>
<protein>
    <recommendedName>
        <fullName evidence="4">RING-type domain-containing protein</fullName>
    </recommendedName>
</protein>
<keyword evidence="6" id="KW-1185">Reference proteome</keyword>
<gene>
    <name evidence="5" type="ORF">AVEN_15699_1</name>
</gene>
<evidence type="ECO:0000256" key="3">
    <source>
        <dbReference type="PROSITE-ProRule" id="PRU00175"/>
    </source>
</evidence>
<evidence type="ECO:0000313" key="6">
    <source>
        <dbReference type="Proteomes" id="UP000499080"/>
    </source>
</evidence>
<comment type="caution">
    <text evidence="5">The sequence shown here is derived from an EMBL/GenBank/DDBJ whole genome shotgun (WGS) entry which is preliminary data.</text>
</comment>
<dbReference type="GO" id="GO:0016567">
    <property type="term" value="P:protein ubiquitination"/>
    <property type="evidence" value="ECO:0007669"/>
    <property type="project" value="UniProtKB-UniPathway"/>
</dbReference>
<dbReference type="Gene3D" id="3.30.40.10">
    <property type="entry name" value="Zinc/RING finger domain, C3HC4 (zinc finger)"/>
    <property type="match status" value="1"/>
</dbReference>
<dbReference type="PROSITE" id="PS50089">
    <property type="entry name" value="ZF_RING_2"/>
    <property type="match status" value="1"/>
</dbReference>